<dbReference type="Pfam" id="PF07833">
    <property type="entry name" value="Cu_amine_oxidN1"/>
    <property type="match status" value="1"/>
</dbReference>
<gene>
    <name evidence="3" type="ORF">H9746_01790</name>
</gene>
<dbReference type="Proteomes" id="UP000886808">
    <property type="component" value="Unassembled WGS sequence"/>
</dbReference>
<sequence length="311" mass="34626">MKKLISALLMIVMLFTMVSYAGAYSDNSKLICANVKQISENSILLERIDERGEIDVKINENTLYMDSGNAIKGNIKDIKPNDTVYVFYNEDKANAIVYNIPQDTGCAMLHTIEKLEFYDGGQTKILTDNGGMYIGIDKDAKITNYSDGKQIKDTDLFVGQKIFAWYNGVEESYPAQTSTYRLVLVDEGQTADILLNGKAIATKAVLKNGVWTVPMRETAETLGLEVSWNADERIATMKNSARIMDIKIGEDLYLSYASEQSGMIGMTAPIKLGCKAYISEDKTWIPAKVFEIFVGFDVTQNNNTIEIKKAS</sequence>
<name>A0A9D1PHL7_9FIRM</name>
<feature type="chain" id="PRO_5039183239" evidence="1">
    <location>
        <begin position="22"/>
        <end position="311"/>
    </location>
</feature>
<proteinExistence type="predicted"/>
<dbReference type="EMBL" id="DXIE01000015">
    <property type="protein sequence ID" value="HIV61568.1"/>
    <property type="molecule type" value="Genomic_DNA"/>
</dbReference>
<dbReference type="AlphaFoldDB" id="A0A9D1PHL7"/>
<evidence type="ECO:0000313" key="3">
    <source>
        <dbReference type="EMBL" id="HIV61568.1"/>
    </source>
</evidence>
<feature type="signal peptide" evidence="1">
    <location>
        <begin position="1"/>
        <end position="21"/>
    </location>
</feature>
<protein>
    <submittedName>
        <fullName evidence="3">Copper amine oxidase N-terminal domain-containing protein</fullName>
    </submittedName>
</protein>
<reference evidence="3" key="1">
    <citation type="journal article" date="2021" name="PeerJ">
        <title>Extensive microbial diversity within the chicken gut microbiome revealed by metagenomics and culture.</title>
        <authorList>
            <person name="Gilroy R."/>
            <person name="Ravi A."/>
            <person name="Getino M."/>
            <person name="Pursley I."/>
            <person name="Horton D.L."/>
            <person name="Alikhan N.F."/>
            <person name="Baker D."/>
            <person name="Gharbi K."/>
            <person name="Hall N."/>
            <person name="Watson M."/>
            <person name="Adriaenssens E.M."/>
            <person name="Foster-Nyarko E."/>
            <person name="Jarju S."/>
            <person name="Secka A."/>
            <person name="Antonio M."/>
            <person name="Oren A."/>
            <person name="Chaudhuri R.R."/>
            <person name="La Ragione R."/>
            <person name="Hildebrand F."/>
            <person name="Pallen M.J."/>
        </authorList>
    </citation>
    <scope>NUCLEOTIDE SEQUENCE</scope>
    <source>
        <strain evidence="3">CHK193-4272</strain>
    </source>
</reference>
<organism evidence="3 4">
    <name type="scientific">Candidatus Butyricicoccus avistercoris</name>
    <dbReference type="NCBI Taxonomy" id="2838518"/>
    <lineage>
        <taxon>Bacteria</taxon>
        <taxon>Bacillati</taxon>
        <taxon>Bacillota</taxon>
        <taxon>Clostridia</taxon>
        <taxon>Eubacteriales</taxon>
        <taxon>Butyricicoccaceae</taxon>
        <taxon>Butyricicoccus</taxon>
    </lineage>
</organism>
<dbReference type="InterPro" id="IPR036582">
    <property type="entry name" value="Mao_N_sf"/>
</dbReference>
<dbReference type="InterPro" id="IPR012854">
    <property type="entry name" value="Cu_amine_oxidase-like_N"/>
</dbReference>
<accession>A0A9D1PHL7</accession>
<comment type="caution">
    <text evidence="3">The sequence shown here is derived from an EMBL/GenBank/DDBJ whole genome shotgun (WGS) entry which is preliminary data.</text>
</comment>
<keyword evidence="1" id="KW-0732">Signal</keyword>
<feature type="domain" description="Copper amine oxidase-like N-terminal" evidence="2">
    <location>
        <begin position="195"/>
        <end position="307"/>
    </location>
</feature>
<dbReference type="Gene3D" id="3.30.457.10">
    <property type="entry name" value="Copper amine oxidase-like, N-terminal domain"/>
    <property type="match status" value="1"/>
</dbReference>
<evidence type="ECO:0000256" key="1">
    <source>
        <dbReference type="SAM" id="SignalP"/>
    </source>
</evidence>
<evidence type="ECO:0000313" key="4">
    <source>
        <dbReference type="Proteomes" id="UP000886808"/>
    </source>
</evidence>
<evidence type="ECO:0000259" key="2">
    <source>
        <dbReference type="Pfam" id="PF07833"/>
    </source>
</evidence>
<reference evidence="3" key="2">
    <citation type="submission" date="2021-04" db="EMBL/GenBank/DDBJ databases">
        <authorList>
            <person name="Gilroy R."/>
        </authorList>
    </citation>
    <scope>NUCLEOTIDE SEQUENCE</scope>
    <source>
        <strain evidence="3">CHK193-4272</strain>
    </source>
</reference>
<dbReference type="SUPFAM" id="SSF55383">
    <property type="entry name" value="Copper amine oxidase, domain N"/>
    <property type="match status" value="1"/>
</dbReference>